<accession>A0A7J7L0L1</accession>
<feature type="region of interest" description="Disordered" evidence="1">
    <location>
        <begin position="1"/>
        <end position="21"/>
    </location>
</feature>
<feature type="region of interest" description="Disordered" evidence="1">
    <location>
        <begin position="44"/>
        <end position="102"/>
    </location>
</feature>
<feature type="compositionally biased region" description="Low complexity" evidence="1">
    <location>
        <begin position="63"/>
        <end position="77"/>
    </location>
</feature>
<gene>
    <name evidence="2" type="ORF">GIB67_000478</name>
</gene>
<dbReference type="Proteomes" id="UP000541444">
    <property type="component" value="Unassembled WGS sequence"/>
</dbReference>
<name>A0A7J7L0L1_9MAGN</name>
<feature type="compositionally biased region" description="Basic and acidic residues" evidence="1">
    <location>
        <begin position="1"/>
        <end position="13"/>
    </location>
</feature>
<evidence type="ECO:0000256" key="1">
    <source>
        <dbReference type="SAM" id="MobiDB-lite"/>
    </source>
</evidence>
<organism evidence="2 3">
    <name type="scientific">Kingdonia uniflora</name>
    <dbReference type="NCBI Taxonomy" id="39325"/>
    <lineage>
        <taxon>Eukaryota</taxon>
        <taxon>Viridiplantae</taxon>
        <taxon>Streptophyta</taxon>
        <taxon>Embryophyta</taxon>
        <taxon>Tracheophyta</taxon>
        <taxon>Spermatophyta</taxon>
        <taxon>Magnoliopsida</taxon>
        <taxon>Ranunculales</taxon>
        <taxon>Circaeasteraceae</taxon>
        <taxon>Kingdonia</taxon>
    </lineage>
</organism>
<proteinExistence type="predicted"/>
<keyword evidence="3" id="KW-1185">Reference proteome</keyword>
<sequence>MPKSEMEENDAHKIYQGLNGSNNFKHREAYKILAREQRWANLRDDGFNHTGNVPRNVARRTSDNSSSGNSAGSNNLSEDPDGPPIPQSTGPNSELHGSLHEGRSRPIGQILFRKNLAAQKALDGIVTFGSGI</sequence>
<dbReference type="EMBL" id="JACGCM010002763">
    <property type="protein sequence ID" value="KAF6136074.1"/>
    <property type="molecule type" value="Genomic_DNA"/>
</dbReference>
<evidence type="ECO:0000313" key="3">
    <source>
        <dbReference type="Proteomes" id="UP000541444"/>
    </source>
</evidence>
<reference evidence="2 3" key="1">
    <citation type="journal article" date="2020" name="IScience">
        <title>Genome Sequencing of the Endangered Kingdonia uniflora (Circaeasteraceae, Ranunculales) Reveals Potential Mechanisms of Evolutionary Specialization.</title>
        <authorList>
            <person name="Sun Y."/>
            <person name="Deng T."/>
            <person name="Zhang A."/>
            <person name="Moore M.J."/>
            <person name="Landis J.B."/>
            <person name="Lin N."/>
            <person name="Zhang H."/>
            <person name="Zhang X."/>
            <person name="Huang J."/>
            <person name="Zhang X."/>
            <person name="Sun H."/>
            <person name="Wang H."/>
        </authorList>
    </citation>
    <scope>NUCLEOTIDE SEQUENCE [LARGE SCALE GENOMIC DNA]</scope>
    <source>
        <strain evidence="2">TB1705</strain>
        <tissue evidence="2">Leaf</tissue>
    </source>
</reference>
<comment type="caution">
    <text evidence="2">The sequence shown here is derived from an EMBL/GenBank/DDBJ whole genome shotgun (WGS) entry which is preliminary data.</text>
</comment>
<evidence type="ECO:0000313" key="2">
    <source>
        <dbReference type="EMBL" id="KAF6136074.1"/>
    </source>
</evidence>
<dbReference type="AlphaFoldDB" id="A0A7J7L0L1"/>
<protein>
    <submittedName>
        <fullName evidence="2">Uncharacterized protein</fullName>
    </submittedName>
</protein>